<dbReference type="Proteomes" id="UP000070544">
    <property type="component" value="Unassembled WGS sequence"/>
</dbReference>
<organism evidence="15 16">
    <name type="scientific">Gonapodya prolifera (strain JEL478)</name>
    <name type="common">Monoblepharis prolifera</name>
    <dbReference type="NCBI Taxonomy" id="1344416"/>
    <lineage>
        <taxon>Eukaryota</taxon>
        <taxon>Fungi</taxon>
        <taxon>Fungi incertae sedis</taxon>
        <taxon>Chytridiomycota</taxon>
        <taxon>Chytridiomycota incertae sedis</taxon>
        <taxon>Monoblepharidomycetes</taxon>
        <taxon>Monoblepharidales</taxon>
        <taxon>Gonapodyaceae</taxon>
        <taxon>Gonapodya</taxon>
    </lineage>
</organism>
<keyword evidence="6 12" id="KW-0812">Transmembrane</keyword>
<evidence type="ECO:0000256" key="11">
    <source>
        <dbReference type="ARBA" id="ARBA00045104"/>
    </source>
</evidence>
<dbReference type="GO" id="GO:0005789">
    <property type="term" value="C:endoplasmic reticulum membrane"/>
    <property type="evidence" value="ECO:0007669"/>
    <property type="project" value="UniProtKB-SubCell"/>
</dbReference>
<dbReference type="EMBL" id="KQ965736">
    <property type="protein sequence ID" value="KXS20147.1"/>
    <property type="molecule type" value="Genomic_DNA"/>
</dbReference>
<evidence type="ECO:0000256" key="1">
    <source>
        <dbReference type="ARBA" id="ARBA00003142"/>
    </source>
</evidence>
<sequence length="447" mass="49009">MPTLSVAFVHPDLGIGGAERLVVDAALGLKQRGHSVVFFTSHHDPNHCFQETRDGTFPVHVRGDFFPRHIAGRFHVIFAILRSLYLALWLWLAGPAYDVIVADQVSASVPILKWTRAKVLFYCHFPDKLLARRDSSLASLYRRPVDWLEEVTTGTADALAVNSAFTESIFREHFPSLRARPLEIVYPGITLEAYDGDVDKTDPGVAVLQSDKSLIVSLNRFERKKNVGLAIRAFHHLKSLVAPEVFDNLRLVVAGGYDPRVSENVQHHLELTSLATSLGLSHHTLFPNTTTPIPPTTQVLFLLSFTQPQRTTLLRRTLCLLYTPQGEHFGIVPVEAMYSRVPVVACDSGGPRESVADGVTGFLCGEDPAEWAAKVAGIVAMGERGRREMGDRARQRVVDKFSAGAMADKLDGIVQGLAKGGKRGKSWVPLLGFVAAVVALVGAVWAL</sequence>
<keyword evidence="16" id="KW-1185">Reference proteome</keyword>
<feature type="domain" description="Glycosyl transferase family 1" evidence="13">
    <location>
        <begin position="298"/>
        <end position="396"/>
    </location>
</feature>
<evidence type="ECO:0000256" key="9">
    <source>
        <dbReference type="ARBA" id="ARBA00023136"/>
    </source>
</evidence>
<keyword evidence="8 12" id="KW-1133">Transmembrane helix</keyword>
<dbReference type="EC" id="2.4.1.132" evidence="12"/>
<dbReference type="OrthoDB" id="448893at2759"/>
<evidence type="ECO:0000259" key="13">
    <source>
        <dbReference type="Pfam" id="PF00534"/>
    </source>
</evidence>
<dbReference type="GO" id="GO:0004378">
    <property type="term" value="F:GDP-Man:Man(1)GlcNAc(2)-PP-Dol alpha-1,3-mannosyltransferase activity"/>
    <property type="evidence" value="ECO:0007669"/>
    <property type="project" value="UniProtKB-UniRule"/>
</dbReference>
<dbReference type="OMA" id="AMYMKCP"/>
<evidence type="ECO:0000256" key="5">
    <source>
        <dbReference type="ARBA" id="ARBA00022679"/>
    </source>
</evidence>
<evidence type="ECO:0000256" key="6">
    <source>
        <dbReference type="ARBA" id="ARBA00022692"/>
    </source>
</evidence>
<keyword evidence="5 12" id="KW-0808">Transferase</keyword>
<dbReference type="Gene3D" id="3.40.50.2000">
    <property type="entry name" value="Glycogen Phosphorylase B"/>
    <property type="match status" value="2"/>
</dbReference>
<comment type="catalytic activity">
    <reaction evidence="11 12">
        <text>an alpha-D-Man-(1-&gt;3)-beta-D-Man-(1-&gt;4)-beta-D-GlcNAc-(1-&gt;4)-alpha-D-GlcNAc-diphospho-di-trans,poly-cis-dolichol + GDP-alpha-D-mannose = an alpha-D-Man-(1-&gt;3)-[alpha-D-Man-(1-&gt;6)]-beta-D-Man-(1-&gt;4)-beta-D-GlcNAc-(1-&gt;4)-alpha-D-GlcNAc-diphospho-di-trans,poly-cis-dolichol + GDP + H(+)</text>
        <dbReference type="Rhea" id="RHEA:29519"/>
        <dbReference type="Rhea" id="RHEA-COMP:19513"/>
        <dbReference type="Rhea" id="RHEA-COMP:19515"/>
        <dbReference type="ChEBI" id="CHEBI:15378"/>
        <dbReference type="ChEBI" id="CHEBI:57527"/>
        <dbReference type="ChEBI" id="CHEBI:58189"/>
        <dbReference type="ChEBI" id="CHEBI:132510"/>
        <dbReference type="ChEBI" id="CHEBI:132511"/>
        <dbReference type="EC" id="2.4.1.257"/>
    </reaction>
    <physiologicalReaction direction="left-to-right" evidence="11 12">
        <dbReference type="Rhea" id="RHEA:29520"/>
    </physiologicalReaction>
</comment>
<dbReference type="STRING" id="1344416.A0A139ATW1"/>
<feature type="domain" description="Glycosyltransferase subfamily 4-like N-terminal" evidence="14">
    <location>
        <begin position="15"/>
        <end position="192"/>
    </location>
</feature>
<evidence type="ECO:0000259" key="14">
    <source>
        <dbReference type="Pfam" id="PF13439"/>
    </source>
</evidence>
<evidence type="ECO:0000313" key="15">
    <source>
        <dbReference type="EMBL" id="KXS20147.1"/>
    </source>
</evidence>
<evidence type="ECO:0000256" key="3">
    <source>
        <dbReference type="ARBA" id="ARBA00004922"/>
    </source>
</evidence>
<dbReference type="GO" id="GO:0006488">
    <property type="term" value="P:dolichol-linked oligosaccharide biosynthetic process"/>
    <property type="evidence" value="ECO:0007669"/>
    <property type="project" value="EnsemblFungi"/>
</dbReference>
<evidence type="ECO:0000256" key="12">
    <source>
        <dbReference type="RuleBase" id="RU367136"/>
    </source>
</evidence>
<evidence type="ECO:0000256" key="10">
    <source>
        <dbReference type="ARBA" id="ARBA00045103"/>
    </source>
</evidence>
<evidence type="ECO:0000256" key="4">
    <source>
        <dbReference type="ARBA" id="ARBA00022676"/>
    </source>
</evidence>
<dbReference type="SUPFAM" id="SSF53756">
    <property type="entry name" value="UDP-Glycosyltransferase/glycogen phosphorylase"/>
    <property type="match status" value="1"/>
</dbReference>
<comment type="subcellular location">
    <subcellularLocation>
        <location evidence="2 12">Endoplasmic reticulum membrane</location>
    </subcellularLocation>
</comment>
<protein>
    <recommendedName>
        <fullName evidence="12">Alpha-1,3/1,6-mannosyltransferase ALG2</fullName>
        <ecNumber evidence="12">2.4.1.132</ecNumber>
        <ecNumber evidence="12">2.4.1.257</ecNumber>
    </recommendedName>
    <alternativeName>
        <fullName evidence="12">GDP-Man:Man(1)GlcNAc(2)-PP-Dol alpha-1,3-mannosyltransferase</fullName>
    </alternativeName>
</protein>
<dbReference type="AlphaFoldDB" id="A0A139ATW1"/>
<dbReference type="GO" id="GO:0102704">
    <property type="term" value="F:GDP-Man:Man(2)GlcNAc(2)-PP-Dol alpha-1,6-mannosyltransferase activity"/>
    <property type="evidence" value="ECO:0007669"/>
    <property type="project" value="UniProtKB-UniRule"/>
</dbReference>
<comment type="pathway">
    <text evidence="3 12">Protein modification; protein glycosylation.</text>
</comment>
<proteinExistence type="inferred from homology"/>
<comment type="function">
    <text evidence="1 12">Mannosylates Man(2)GlcNAc(2)-dolichol diphosphate and Man(1)GlcNAc(2)-dolichol diphosphate to form Man(3)GlcNAc(2)-dolichol diphosphate.</text>
</comment>
<keyword evidence="7 12" id="KW-0256">Endoplasmic reticulum</keyword>
<dbReference type="PANTHER" id="PTHR45918:SF1">
    <property type="entry name" value="ALPHA-1,3_1,6-MANNOSYLTRANSFERASE ALG2"/>
    <property type="match status" value="1"/>
</dbReference>
<comment type="similarity">
    <text evidence="12">Belongs to the glycosyltransferase group 1 family.</text>
</comment>
<dbReference type="Pfam" id="PF00534">
    <property type="entry name" value="Glycos_transf_1"/>
    <property type="match status" value="2"/>
</dbReference>
<comment type="catalytic activity">
    <reaction evidence="10 12">
        <text>a beta-D-Man-(1-&gt;4)-beta-D-GlcNAc-(1-&gt;4)-alpha-D-GlcNAc-diphospho-di-trans,poly-cis-dolichol + GDP-alpha-D-mannose = an alpha-D-Man-(1-&gt;3)-beta-D-Man-(1-&gt;4)-beta-D-GlcNAc-(1-&gt;4)-alpha-D-GlcNAc-diphospho-di-trans,poly-cis-dolichol + GDP + H(+)</text>
        <dbReference type="Rhea" id="RHEA:29515"/>
        <dbReference type="Rhea" id="RHEA-COMP:19511"/>
        <dbReference type="Rhea" id="RHEA-COMP:19513"/>
        <dbReference type="ChEBI" id="CHEBI:15378"/>
        <dbReference type="ChEBI" id="CHEBI:57527"/>
        <dbReference type="ChEBI" id="CHEBI:58189"/>
        <dbReference type="ChEBI" id="CHEBI:58472"/>
        <dbReference type="ChEBI" id="CHEBI:132510"/>
        <dbReference type="EC" id="2.4.1.132"/>
    </reaction>
    <physiologicalReaction direction="left-to-right" evidence="10 12">
        <dbReference type="Rhea" id="RHEA:29516"/>
    </physiologicalReaction>
</comment>
<dbReference type="UniPathway" id="UPA00378"/>
<name>A0A139ATW1_GONPJ</name>
<accession>A0A139ATW1</accession>
<evidence type="ECO:0000256" key="2">
    <source>
        <dbReference type="ARBA" id="ARBA00004586"/>
    </source>
</evidence>
<evidence type="ECO:0000256" key="8">
    <source>
        <dbReference type="ARBA" id="ARBA00022989"/>
    </source>
</evidence>
<keyword evidence="4 12" id="KW-0328">Glycosyltransferase</keyword>
<evidence type="ECO:0000256" key="7">
    <source>
        <dbReference type="ARBA" id="ARBA00022824"/>
    </source>
</evidence>
<keyword evidence="9 12" id="KW-0472">Membrane</keyword>
<dbReference type="InterPro" id="IPR027054">
    <property type="entry name" value="ALG2"/>
</dbReference>
<dbReference type="Pfam" id="PF13439">
    <property type="entry name" value="Glyco_transf_4"/>
    <property type="match status" value="1"/>
</dbReference>
<dbReference type="InterPro" id="IPR028098">
    <property type="entry name" value="Glyco_trans_4-like_N"/>
</dbReference>
<dbReference type="InterPro" id="IPR001296">
    <property type="entry name" value="Glyco_trans_1"/>
</dbReference>
<dbReference type="EC" id="2.4.1.257" evidence="12"/>
<reference evidence="15 16" key="1">
    <citation type="journal article" date="2015" name="Genome Biol. Evol.">
        <title>Phylogenomic analyses indicate that early fungi evolved digesting cell walls of algal ancestors of land plants.</title>
        <authorList>
            <person name="Chang Y."/>
            <person name="Wang S."/>
            <person name="Sekimoto S."/>
            <person name="Aerts A.L."/>
            <person name="Choi C."/>
            <person name="Clum A."/>
            <person name="LaButti K.M."/>
            <person name="Lindquist E.A."/>
            <person name="Yee Ngan C."/>
            <person name="Ohm R.A."/>
            <person name="Salamov A.A."/>
            <person name="Grigoriev I.V."/>
            <person name="Spatafora J.W."/>
            <person name="Berbee M.L."/>
        </authorList>
    </citation>
    <scope>NUCLEOTIDE SEQUENCE [LARGE SCALE GENOMIC DNA]</scope>
    <source>
        <strain evidence="15 16">JEL478</strain>
    </source>
</reference>
<dbReference type="CDD" id="cd03805">
    <property type="entry name" value="GT4_ALG2-like"/>
    <property type="match status" value="1"/>
</dbReference>
<feature type="domain" description="Glycosyl transferase family 1" evidence="13">
    <location>
        <begin position="207"/>
        <end position="288"/>
    </location>
</feature>
<evidence type="ECO:0000313" key="16">
    <source>
        <dbReference type="Proteomes" id="UP000070544"/>
    </source>
</evidence>
<dbReference type="GO" id="GO:0033164">
    <property type="term" value="F:initiation-specific glycolipid 1,6-alpha-mannosyltransferase activity"/>
    <property type="evidence" value="ECO:0007669"/>
    <property type="project" value="EnsemblFungi"/>
</dbReference>
<gene>
    <name evidence="15" type="ORF">M427DRAFT_502964</name>
</gene>
<feature type="transmembrane region" description="Helical" evidence="12">
    <location>
        <begin position="427"/>
        <end position="446"/>
    </location>
</feature>
<dbReference type="PANTHER" id="PTHR45918">
    <property type="entry name" value="ALPHA-1,3/1,6-MANNOSYLTRANSFERASE ALG2"/>
    <property type="match status" value="1"/>
</dbReference>